<dbReference type="InterPro" id="IPR013212">
    <property type="entry name" value="Mad3/Bub1_I"/>
</dbReference>
<protein>
    <recommendedName>
        <fullName evidence="1">BUB1 N-terminal domain-containing protein</fullName>
    </recommendedName>
</protein>
<reference evidence="3" key="1">
    <citation type="submission" date="2022-10" db="EMBL/GenBank/DDBJ databases">
        <title>Genome assembly of Pristionchus species.</title>
        <authorList>
            <person name="Yoshida K."/>
            <person name="Sommer R.J."/>
        </authorList>
    </citation>
    <scope>NUCLEOTIDE SEQUENCE [LARGE SCALE GENOMIC DNA]</scope>
    <source>
        <strain evidence="3">RS5460</strain>
    </source>
</reference>
<name>A0AAN5IE79_9BILA</name>
<comment type="caution">
    <text evidence="2">The sequence shown here is derived from an EMBL/GenBank/DDBJ whole genome shotgun (WGS) entry which is preliminary data.</text>
</comment>
<evidence type="ECO:0000313" key="3">
    <source>
        <dbReference type="Proteomes" id="UP001328107"/>
    </source>
</evidence>
<feature type="non-terminal residue" evidence="2">
    <location>
        <position position="118"/>
    </location>
</feature>
<dbReference type="Proteomes" id="UP001328107">
    <property type="component" value="Unassembled WGS sequence"/>
</dbReference>
<dbReference type="EMBL" id="BTRK01000007">
    <property type="protein sequence ID" value="GMR63148.1"/>
    <property type="molecule type" value="Genomic_DNA"/>
</dbReference>
<evidence type="ECO:0000259" key="1">
    <source>
        <dbReference type="Pfam" id="PF08311"/>
    </source>
</evidence>
<organism evidence="2 3">
    <name type="scientific">Pristionchus mayeri</name>
    <dbReference type="NCBI Taxonomy" id="1317129"/>
    <lineage>
        <taxon>Eukaryota</taxon>
        <taxon>Metazoa</taxon>
        <taxon>Ecdysozoa</taxon>
        <taxon>Nematoda</taxon>
        <taxon>Chromadorea</taxon>
        <taxon>Rhabditida</taxon>
        <taxon>Rhabditina</taxon>
        <taxon>Diplogasteromorpha</taxon>
        <taxon>Diplogasteroidea</taxon>
        <taxon>Neodiplogasteridae</taxon>
        <taxon>Pristionchus</taxon>
    </lineage>
</organism>
<dbReference type="Gene3D" id="1.25.40.430">
    <property type="match status" value="1"/>
</dbReference>
<feature type="domain" description="BUB1 N-terminal" evidence="1">
    <location>
        <begin position="17"/>
        <end position="118"/>
    </location>
</feature>
<gene>
    <name evidence="2" type="ORF">PMAYCL1PPCAC_33343</name>
</gene>
<dbReference type="Pfam" id="PF08311">
    <property type="entry name" value="Mad3_BUB1_I"/>
    <property type="match status" value="1"/>
</dbReference>
<accession>A0AAN5IE79</accession>
<keyword evidence="3" id="KW-1185">Reference proteome</keyword>
<evidence type="ECO:0000313" key="2">
    <source>
        <dbReference type="EMBL" id="GMR63148.1"/>
    </source>
</evidence>
<proteinExistence type="predicted"/>
<sequence length="118" mass="13759">FSVLCDVVARQRPERNLEFVCESIALFEKCYGLEYKEETRELALEALSKYGPGTSFENDERMLPIYRILGKYSRSMTSTDLYDKLHEKGLFTTSAAFYCDWIEVYILANQMDKAKEIL</sequence>
<feature type="non-terminal residue" evidence="2">
    <location>
        <position position="1"/>
    </location>
</feature>
<dbReference type="AlphaFoldDB" id="A0AAN5IE79"/>